<name>A0A821JYM4_9BILA</name>
<feature type="region of interest" description="Disordered" evidence="1">
    <location>
        <begin position="1"/>
        <end position="44"/>
    </location>
</feature>
<organism evidence="2 3">
    <name type="scientific">Rotaria socialis</name>
    <dbReference type="NCBI Taxonomy" id="392032"/>
    <lineage>
        <taxon>Eukaryota</taxon>
        <taxon>Metazoa</taxon>
        <taxon>Spiralia</taxon>
        <taxon>Gnathifera</taxon>
        <taxon>Rotifera</taxon>
        <taxon>Eurotatoria</taxon>
        <taxon>Bdelloidea</taxon>
        <taxon>Philodinida</taxon>
        <taxon>Philodinidae</taxon>
        <taxon>Rotaria</taxon>
    </lineage>
</organism>
<accession>A0A821JYM4</accession>
<feature type="compositionally biased region" description="Basic and acidic residues" evidence="1">
    <location>
        <begin position="1"/>
        <end position="17"/>
    </location>
</feature>
<protein>
    <submittedName>
        <fullName evidence="2">Uncharacterized protein</fullName>
    </submittedName>
</protein>
<evidence type="ECO:0000313" key="2">
    <source>
        <dbReference type="EMBL" id="CAF4725718.1"/>
    </source>
</evidence>
<proteinExistence type="predicted"/>
<gene>
    <name evidence="2" type="ORF">UJA718_LOCUS37496</name>
</gene>
<keyword evidence="3" id="KW-1185">Reference proteome</keyword>
<reference evidence="2" key="1">
    <citation type="submission" date="2021-02" db="EMBL/GenBank/DDBJ databases">
        <authorList>
            <person name="Nowell W R."/>
        </authorList>
    </citation>
    <scope>NUCLEOTIDE SEQUENCE</scope>
</reference>
<comment type="caution">
    <text evidence="2">The sequence shown here is derived from an EMBL/GenBank/DDBJ whole genome shotgun (WGS) entry which is preliminary data.</text>
</comment>
<evidence type="ECO:0000256" key="1">
    <source>
        <dbReference type="SAM" id="MobiDB-lite"/>
    </source>
</evidence>
<feature type="non-terminal residue" evidence="2">
    <location>
        <position position="44"/>
    </location>
</feature>
<feature type="compositionally biased region" description="Low complexity" evidence="1">
    <location>
        <begin position="28"/>
        <end position="38"/>
    </location>
</feature>
<dbReference type="EMBL" id="CAJOBP010037331">
    <property type="protein sequence ID" value="CAF4725718.1"/>
    <property type="molecule type" value="Genomic_DNA"/>
</dbReference>
<evidence type="ECO:0000313" key="3">
    <source>
        <dbReference type="Proteomes" id="UP000663873"/>
    </source>
</evidence>
<dbReference type="Proteomes" id="UP000663873">
    <property type="component" value="Unassembled WGS sequence"/>
</dbReference>
<sequence>MEHYNRLLHSPRNEWHQHSSYFPPSPPMTNNNNTNNSSWIRPST</sequence>
<dbReference type="AlphaFoldDB" id="A0A821JYM4"/>